<gene>
    <name evidence="2" type="ORF">FHS07_002660</name>
</gene>
<keyword evidence="1" id="KW-0812">Transmembrane</keyword>
<protein>
    <submittedName>
        <fullName evidence="2">Uncharacterized protein</fullName>
    </submittedName>
</protein>
<comment type="caution">
    <text evidence="2">The sequence shown here is derived from an EMBL/GenBank/DDBJ whole genome shotgun (WGS) entry which is preliminary data.</text>
</comment>
<dbReference type="RefSeq" id="WP_183420359.1">
    <property type="nucleotide sequence ID" value="NZ_JACHXY010000003.1"/>
</dbReference>
<keyword evidence="1" id="KW-1133">Transmembrane helix</keyword>
<accession>A0A7W5CJQ1</accession>
<evidence type="ECO:0000313" key="3">
    <source>
        <dbReference type="Proteomes" id="UP000543579"/>
    </source>
</evidence>
<keyword evidence="1" id="KW-0472">Membrane</keyword>
<dbReference type="EMBL" id="JACHXY010000003">
    <property type="protein sequence ID" value="MBB3158942.1"/>
    <property type="molecule type" value="Genomic_DNA"/>
</dbReference>
<reference evidence="2 3" key="1">
    <citation type="submission" date="2020-08" db="EMBL/GenBank/DDBJ databases">
        <title>Genomic Encyclopedia of Type Strains, Phase III (KMG-III): the genomes of soil and plant-associated and newly described type strains.</title>
        <authorList>
            <person name="Whitman W."/>
        </authorList>
    </citation>
    <scope>NUCLEOTIDE SEQUENCE [LARGE SCALE GENOMIC DNA]</scope>
    <source>
        <strain evidence="2 3">CECT 8356</strain>
    </source>
</reference>
<evidence type="ECO:0000256" key="1">
    <source>
        <dbReference type="SAM" id="Phobius"/>
    </source>
</evidence>
<feature type="transmembrane region" description="Helical" evidence="1">
    <location>
        <begin position="12"/>
        <end position="35"/>
    </location>
</feature>
<organism evidence="2 3">
    <name type="scientific">Microbacterium proteolyticum</name>
    <dbReference type="NCBI Taxonomy" id="1572644"/>
    <lineage>
        <taxon>Bacteria</taxon>
        <taxon>Bacillati</taxon>
        <taxon>Actinomycetota</taxon>
        <taxon>Actinomycetes</taxon>
        <taxon>Micrococcales</taxon>
        <taxon>Microbacteriaceae</taxon>
        <taxon>Microbacterium</taxon>
    </lineage>
</organism>
<dbReference type="Proteomes" id="UP000543579">
    <property type="component" value="Unassembled WGS sequence"/>
</dbReference>
<proteinExistence type="predicted"/>
<sequence length="85" mass="8933">MKPRSAHRRTRVLAALVGVVVVTLYAVVALLQILVWNPEAAVPGLTAAEVWREVGTASQGPPNVSVVAVIAAVPCSRSFSAGSWR</sequence>
<evidence type="ECO:0000313" key="2">
    <source>
        <dbReference type="EMBL" id="MBB3158942.1"/>
    </source>
</evidence>
<name>A0A7W5CJQ1_9MICO</name>
<dbReference type="AlphaFoldDB" id="A0A7W5CJQ1"/>